<dbReference type="Proteomes" id="UP000004995">
    <property type="component" value="Unassembled WGS sequence"/>
</dbReference>
<name>K3YK95_SETIT</name>
<keyword evidence="2" id="KW-1185">Reference proteome</keyword>
<dbReference type="InParanoid" id="K3YK95"/>
<accession>K3YK95</accession>
<dbReference type="InterPro" id="IPR023170">
    <property type="entry name" value="HhH_base_excis_C"/>
</dbReference>
<dbReference type="EMBL" id="AGNK02003589">
    <property type="status" value="NOT_ANNOTATED_CDS"/>
    <property type="molecule type" value="Genomic_DNA"/>
</dbReference>
<dbReference type="STRING" id="4555.K3YK95"/>
<dbReference type="Gene3D" id="1.10.1670.10">
    <property type="entry name" value="Helix-hairpin-Helix base-excision DNA repair enzymes (C-terminal)"/>
    <property type="match status" value="1"/>
</dbReference>
<reference evidence="1" key="2">
    <citation type="submission" date="2018-08" db="UniProtKB">
        <authorList>
            <consortium name="EnsemblPlants"/>
        </authorList>
    </citation>
    <scope>IDENTIFICATION</scope>
    <source>
        <strain evidence="1">Yugu1</strain>
    </source>
</reference>
<dbReference type="SUPFAM" id="SSF48150">
    <property type="entry name" value="DNA-glycosylase"/>
    <property type="match status" value="1"/>
</dbReference>
<protein>
    <recommendedName>
        <fullName evidence="3">HhH-GPD domain-containing protein</fullName>
    </recommendedName>
</protein>
<evidence type="ECO:0008006" key="3">
    <source>
        <dbReference type="Google" id="ProtNLM"/>
    </source>
</evidence>
<reference evidence="2" key="1">
    <citation type="journal article" date="2012" name="Nat. Biotechnol.">
        <title>Reference genome sequence of the model plant Setaria.</title>
        <authorList>
            <person name="Bennetzen J.L."/>
            <person name="Schmutz J."/>
            <person name="Wang H."/>
            <person name="Percifield R."/>
            <person name="Hawkins J."/>
            <person name="Pontaroli A.C."/>
            <person name="Estep M."/>
            <person name="Feng L."/>
            <person name="Vaughn J.N."/>
            <person name="Grimwood J."/>
            <person name="Jenkins J."/>
            <person name="Barry K."/>
            <person name="Lindquist E."/>
            <person name="Hellsten U."/>
            <person name="Deshpande S."/>
            <person name="Wang X."/>
            <person name="Wu X."/>
            <person name="Mitros T."/>
            <person name="Triplett J."/>
            <person name="Yang X."/>
            <person name="Ye C.Y."/>
            <person name="Mauro-Herrera M."/>
            <person name="Wang L."/>
            <person name="Li P."/>
            <person name="Sharma M."/>
            <person name="Sharma R."/>
            <person name="Ronald P.C."/>
            <person name="Panaud O."/>
            <person name="Kellogg E.A."/>
            <person name="Brutnell T.P."/>
            <person name="Doust A.N."/>
            <person name="Tuskan G.A."/>
            <person name="Rokhsar D."/>
            <person name="Devos K.M."/>
        </authorList>
    </citation>
    <scope>NUCLEOTIDE SEQUENCE [LARGE SCALE GENOMIC DNA]</scope>
    <source>
        <strain evidence="2">cv. Yugu1</strain>
    </source>
</reference>
<organism evidence="1 2">
    <name type="scientific">Setaria italica</name>
    <name type="common">Foxtail millet</name>
    <name type="synonym">Panicum italicum</name>
    <dbReference type="NCBI Taxonomy" id="4555"/>
    <lineage>
        <taxon>Eukaryota</taxon>
        <taxon>Viridiplantae</taxon>
        <taxon>Streptophyta</taxon>
        <taxon>Embryophyta</taxon>
        <taxon>Tracheophyta</taxon>
        <taxon>Spermatophyta</taxon>
        <taxon>Magnoliopsida</taxon>
        <taxon>Liliopsida</taxon>
        <taxon>Poales</taxon>
        <taxon>Poaceae</taxon>
        <taxon>PACMAD clade</taxon>
        <taxon>Panicoideae</taxon>
        <taxon>Panicodae</taxon>
        <taxon>Paniceae</taxon>
        <taxon>Cenchrinae</taxon>
        <taxon>Setaria</taxon>
    </lineage>
</organism>
<dbReference type="GO" id="GO:0003824">
    <property type="term" value="F:catalytic activity"/>
    <property type="evidence" value="ECO:0007669"/>
    <property type="project" value="InterPro"/>
</dbReference>
<dbReference type="HOGENOM" id="CLU_2030751_0_0_1"/>
<evidence type="ECO:0000313" key="1">
    <source>
        <dbReference type="EnsemblPlants" id="KQL00951"/>
    </source>
</evidence>
<dbReference type="eggNOG" id="KOG1921">
    <property type="taxonomic scope" value="Eukaryota"/>
</dbReference>
<dbReference type="EnsemblPlants" id="KQL00951">
    <property type="protein sequence ID" value="KQL00951"/>
    <property type="gene ID" value="SETIT_014664mg"/>
</dbReference>
<dbReference type="InterPro" id="IPR011257">
    <property type="entry name" value="DNA_glycosylase"/>
</dbReference>
<sequence length="122" mass="13949">MLVNLIKPTIALESSVLEGGTCKKFLISMFHTILFVILSGRLTSHEYCLEDTHGISVDTHVHRISNRLGWVFREGMKQENTKPEQTRISAGQKSTFGFEQIVYSTTAQMQHLWHQFPLPLSF</sequence>
<dbReference type="Gramene" id="KQL00951">
    <property type="protein sequence ID" value="KQL00951"/>
    <property type="gene ID" value="SETIT_014664mg"/>
</dbReference>
<evidence type="ECO:0000313" key="2">
    <source>
        <dbReference type="Proteomes" id="UP000004995"/>
    </source>
</evidence>
<dbReference type="GO" id="GO:0006281">
    <property type="term" value="P:DNA repair"/>
    <property type="evidence" value="ECO:0007669"/>
    <property type="project" value="InterPro"/>
</dbReference>
<dbReference type="AlphaFoldDB" id="K3YK95"/>
<proteinExistence type="predicted"/>